<dbReference type="AlphaFoldDB" id="A0A931HX45"/>
<comment type="caution">
    <text evidence="1">The sequence shown here is derived from an EMBL/GenBank/DDBJ whole genome shotgun (WGS) entry which is preliminary data.</text>
</comment>
<proteinExistence type="predicted"/>
<dbReference type="Proteomes" id="UP000614490">
    <property type="component" value="Unassembled WGS sequence"/>
</dbReference>
<reference evidence="1 2" key="1">
    <citation type="journal article" date="2005" name="Int. J. Syst. Evol. Microbiol.">
        <title>Halobacillus yeomjeoni sp. nov., isolated from a marine solar saltern in Korea.</title>
        <authorList>
            <person name="Yoon J.H."/>
            <person name="Kang S.J."/>
            <person name="Lee C.H."/>
            <person name="Oh H.W."/>
            <person name="Oh T.K."/>
        </authorList>
    </citation>
    <scope>NUCLEOTIDE SEQUENCE [LARGE SCALE GENOMIC DNA]</scope>
    <source>
        <strain evidence="1 2">KCTC 3957</strain>
    </source>
</reference>
<sequence length="75" mass="8855">MYTEENEACDRSEEKLRSWQRHIGKVVDVYSRCHVYRGKLEILTSEHAIMSVGERLISIDFSLIERVEDKKDTPK</sequence>
<dbReference type="EMBL" id="JADZSC010000002">
    <property type="protein sequence ID" value="MBH0231053.1"/>
    <property type="molecule type" value="Genomic_DNA"/>
</dbReference>
<name>A0A931HX45_9BACI</name>
<keyword evidence="2" id="KW-1185">Reference proteome</keyword>
<protein>
    <submittedName>
        <fullName evidence="1">Uncharacterized protein</fullName>
    </submittedName>
</protein>
<gene>
    <name evidence="1" type="ORF">H0267_12565</name>
</gene>
<accession>A0A931HX45</accession>
<dbReference type="RefSeq" id="WP_197317650.1">
    <property type="nucleotide sequence ID" value="NZ_JADZSC010000002.1"/>
</dbReference>
<evidence type="ECO:0000313" key="2">
    <source>
        <dbReference type="Proteomes" id="UP000614490"/>
    </source>
</evidence>
<evidence type="ECO:0000313" key="1">
    <source>
        <dbReference type="EMBL" id="MBH0231053.1"/>
    </source>
</evidence>
<organism evidence="1 2">
    <name type="scientific">Halobacillus yeomjeoni</name>
    <dbReference type="NCBI Taxonomy" id="311194"/>
    <lineage>
        <taxon>Bacteria</taxon>
        <taxon>Bacillati</taxon>
        <taxon>Bacillota</taxon>
        <taxon>Bacilli</taxon>
        <taxon>Bacillales</taxon>
        <taxon>Bacillaceae</taxon>
        <taxon>Halobacillus</taxon>
    </lineage>
</organism>